<dbReference type="SMART" id="SM00724">
    <property type="entry name" value="TLC"/>
    <property type="match status" value="1"/>
</dbReference>
<dbReference type="PROSITE" id="PS50922">
    <property type="entry name" value="TLC"/>
    <property type="match status" value="1"/>
</dbReference>
<feature type="domain" description="TLC" evidence="7">
    <location>
        <begin position="33"/>
        <end position="377"/>
    </location>
</feature>
<dbReference type="GO" id="GO:0016020">
    <property type="term" value="C:membrane"/>
    <property type="evidence" value="ECO:0007669"/>
    <property type="project" value="UniProtKB-SubCell"/>
</dbReference>
<keyword evidence="2 5" id="KW-0812">Transmembrane</keyword>
<dbReference type="InterPro" id="IPR050846">
    <property type="entry name" value="TLCD"/>
</dbReference>
<evidence type="ECO:0000256" key="6">
    <source>
        <dbReference type="SAM" id="Phobius"/>
    </source>
</evidence>
<dbReference type="PANTHER" id="PTHR13439:SF20">
    <property type="entry name" value="TLC DOMAIN-CONTAINING PROTEIN 3A"/>
    <property type="match status" value="1"/>
</dbReference>
<dbReference type="Ensembl" id="ENSJHYT00000004049.1">
    <property type="protein sequence ID" value="ENSJHYP00000003285.1"/>
    <property type="gene ID" value="ENSJHYG00000002711.1"/>
</dbReference>
<dbReference type="InterPro" id="IPR006634">
    <property type="entry name" value="TLC-dom"/>
</dbReference>
<evidence type="ECO:0000313" key="9">
    <source>
        <dbReference type="Proteomes" id="UP000694408"/>
    </source>
</evidence>
<evidence type="ECO:0000256" key="4">
    <source>
        <dbReference type="ARBA" id="ARBA00023136"/>
    </source>
</evidence>
<organism evidence="8 9">
    <name type="scientific">Junco hyemalis</name>
    <name type="common">Dark-eyed junco</name>
    <dbReference type="NCBI Taxonomy" id="40217"/>
    <lineage>
        <taxon>Eukaryota</taxon>
        <taxon>Metazoa</taxon>
        <taxon>Chordata</taxon>
        <taxon>Craniata</taxon>
        <taxon>Vertebrata</taxon>
        <taxon>Euteleostomi</taxon>
        <taxon>Archelosauria</taxon>
        <taxon>Archosauria</taxon>
        <taxon>Dinosauria</taxon>
        <taxon>Saurischia</taxon>
        <taxon>Theropoda</taxon>
        <taxon>Coelurosauria</taxon>
        <taxon>Aves</taxon>
        <taxon>Neognathae</taxon>
        <taxon>Neoaves</taxon>
        <taxon>Telluraves</taxon>
        <taxon>Australaves</taxon>
        <taxon>Passeriformes</taxon>
        <taxon>Passerellidae</taxon>
        <taxon>Junco</taxon>
    </lineage>
</organism>
<keyword evidence="4 5" id="KW-0472">Membrane</keyword>
<dbReference type="GO" id="GO:0005783">
    <property type="term" value="C:endoplasmic reticulum"/>
    <property type="evidence" value="ECO:0007669"/>
    <property type="project" value="TreeGrafter"/>
</dbReference>
<dbReference type="PANTHER" id="PTHR13439">
    <property type="entry name" value="CT120 PROTEIN"/>
    <property type="match status" value="1"/>
</dbReference>
<proteinExistence type="predicted"/>
<sequence>MWRTLALASAFFPGLFILCIRLLRWAAPALSLKDRILLSGRLVSTVQAAMATVSGITVMLSCKNVVHDRHWLAVEYVWVLVPYMTYDIYVMYLCHWHKSQEKGILEKKHSLASVWSFLLQERLMVTHHLFILIVLTPITQHFRGELGDFFVGCIFTAELSTPFVSLGKILMQVGQEGRGSGLGSPQLQFIPFPCAPLQAWLSWGCLREEQPHSCSTNLHGSVAFLPFSHQEAQWHPRAGGCAVGWCCPLLHHIHSHPCPLPSSIPSHSPSSSPPGCSQCPGALGCCSPHIHLLPPQLKMQDTLLHKVNGIIVLVTFFLCRILLFPFMYAAYGRQVGIPAYLVPFRIPLHCNIANASLIAPQLYWFTLICRKAARLYRSSAAHRSR</sequence>
<evidence type="ECO:0000256" key="2">
    <source>
        <dbReference type="ARBA" id="ARBA00022692"/>
    </source>
</evidence>
<evidence type="ECO:0000259" key="7">
    <source>
        <dbReference type="PROSITE" id="PS50922"/>
    </source>
</evidence>
<keyword evidence="3 6" id="KW-1133">Transmembrane helix</keyword>
<evidence type="ECO:0000256" key="1">
    <source>
        <dbReference type="ARBA" id="ARBA00004141"/>
    </source>
</evidence>
<feature type="transmembrane region" description="Helical" evidence="6">
    <location>
        <begin position="307"/>
        <end position="331"/>
    </location>
</feature>
<evidence type="ECO:0000256" key="3">
    <source>
        <dbReference type="ARBA" id="ARBA00022989"/>
    </source>
</evidence>
<dbReference type="AlphaFoldDB" id="A0A8C5IJM9"/>
<dbReference type="GO" id="GO:0055088">
    <property type="term" value="P:lipid homeostasis"/>
    <property type="evidence" value="ECO:0007669"/>
    <property type="project" value="TreeGrafter"/>
</dbReference>
<name>A0A8C5IJM9_JUNHY</name>
<feature type="transmembrane region" description="Helical" evidence="6">
    <location>
        <begin position="42"/>
        <end position="60"/>
    </location>
</feature>
<reference evidence="8" key="2">
    <citation type="submission" date="2025-09" db="UniProtKB">
        <authorList>
            <consortium name="Ensembl"/>
        </authorList>
    </citation>
    <scope>IDENTIFICATION</scope>
</reference>
<accession>A0A8C5IJM9</accession>
<feature type="transmembrane region" description="Helical" evidence="6">
    <location>
        <begin position="351"/>
        <end position="369"/>
    </location>
</feature>
<dbReference type="Proteomes" id="UP000694408">
    <property type="component" value="Unplaced"/>
</dbReference>
<dbReference type="Pfam" id="PF03798">
    <property type="entry name" value="TRAM_LAG1_CLN8"/>
    <property type="match status" value="2"/>
</dbReference>
<keyword evidence="9" id="KW-1185">Reference proteome</keyword>
<feature type="transmembrane region" description="Helical" evidence="6">
    <location>
        <begin position="72"/>
        <end position="92"/>
    </location>
</feature>
<reference evidence="8" key="1">
    <citation type="submission" date="2025-08" db="UniProtKB">
        <authorList>
            <consortium name="Ensembl"/>
        </authorList>
    </citation>
    <scope>IDENTIFICATION</scope>
</reference>
<comment type="subcellular location">
    <subcellularLocation>
        <location evidence="1">Membrane</location>
        <topology evidence="1">Multi-pass membrane protein</topology>
    </subcellularLocation>
</comment>
<protein>
    <submittedName>
        <fullName evidence="8">TLC domain containing 3A</fullName>
    </submittedName>
</protein>
<evidence type="ECO:0000256" key="5">
    <source>
        <dbReference type="PROSITE-ProRule" id="PRU00205"/>
    </source>
</evidence>
<evidence type="ECO:0000313" key="8">
    <source>
        <dbReference type="Ensembl" id="ENSJHYP00000003285.1"/>
    </source>
</evidence>